<protein>
    <submittedName>
        <fullName evidence="1">Uncharacterized protein</fullName>
    </submittedName>
</protein>
<accession>B6AIU0</accession>
<evidence type="ECO:0000313" key="2">
    <source>
        <dbReference type="Proteomes" id="UP000001460"/>
    </source>
</evidence>
<dbReference type="AlphaFoldDB" id="B6AIU0"/>
<reference evidence="1" key="1">
    <citation type="submission" date="2008-06" db="EMBL/GenBank/DDBJ databases">
        <authorList>
            <person name="Lorenzi H."/>
            <person name="Inman J."/>
            <person name="Miller J."/>
            <person name="Schobel S."/>
            <person name="Amedeo P."/>
            <person name="Caler E.V."/>
            <person name="da Silva J."/>
        </authorList>
    </citation>
    <scope>NUCLEOTIDE SEQUENCE [LARGE SCALE GENOMIC DNA]</scope>
    <source>
        <strain evidence="1">RN66</strain>
    </source>
</reference>
<proteinExistence type="predicted"/>
<dbReference type="OrthoDB" id="335956at2759"/>
<evidence type="ECO:0000313" key="1">
    <source>
        <dbReference type="EMBL" id="EEA08131.1"/>
    </source>
</evidence>
<gene>
    <name evidence="1" type="ORF">CMU_010790</name>
</gene>
<dbReference type="Proteomes" id="UP000001460">
    <property type="component" value="Unassembled WGS sequence"/>
</dbReference>
<organism evidence="1 2">
    <name type="scientific">Cryptosporidium muris (strain RN66)</name>
    <dbReference type="NCBI Taxonomy" id="441375"/>
    <lineage>
        <taxon>Eukaryota</taxon>
        <taxon>Sar</taxon>
        <taxon>Alveolata</taxon>
        <taxon>Apicomplexa</taxon>
        <taxon>Conoidasida</taxon>
        <taxon>Coccidia</taxon>
        <taxon>Eucoccidiorida</taxon>
        <taxon>Eimeriorina</taxon>
        <taxon>Cryptosporidiidae</taxon>
        <taxon>Cryptosporidium</taxon>
    </lineage>
</organism>
<dbReference type="GeneID" id="6997651"/>
<name>B6AIU0_CRYMR</name>
<sequence>MKRNRENSDNTLDESNILKRRDNNIDMDSRKQHTFWILSQAQKNLTFITRSFCYLCNRKLNTSTPRNNGNSIKKIKLLCTYCNRSTCDNEGCLLNECGICNVAICALCSTCTHRDLIICPNC</sequence>
<dbReference type="EMBL" id="DS989737">
    <property type="protein sequence ID" value="EEA08131.1"/>
    <property type="molecule type" value="Genomic_DNA"/>
</dbReference>
<dbReference type="OMA" id="TCTHRDL"/>
<keyword evidence="2" id="KW-1185">Reference proteome</keyword>
<dbReference type="VEuPathDB" id="CryptoDB:CMU_010790"/>
<dbReference type="RefSeq" id="XP_002142480.1">
    <property type="nucleotide sequence ID" value="XM_002142444.1"/>
</dbReference>